<evidence type="ECO:0000256" key="10">
    <source>
        <dbReference type="ARBA" id="ARBA00023180"/>
    </source>
</evidence>
<evidence type="ECO:0000256" key="9">
    <source>
        <dbReference type="ARBA" id="ARBA00023170"/>
    </source>
</evidence>
<keyword evidence="12" id="KW-1185">Reference proteome</keyword>
<comment type="subcellular location">
    <subcellularLocation>
        <location evidence="1">Cell membrane</location>
        <topology evidence="1">Single-pass type I membrane protein</topology>
    </subcellularLocation>
</comment>
<accession>A0AA86VPH8</accession>
<reference evidence="11" key="1">
    <citation type="submission" date="2023-10" db="EMBL/GenBank/DDBJ databases">
        <authorList>
            <person name="Domelevo Entfellner J.-B."/>
        </authorList>
    </citation>
    <scope>NUCLEOTIDE SEQUENCE</scope>
</reference>
<protein>
    <recommendedName>
        <fullName evidence="13">Chaoptin</fullName>
    </recommendedName>
</protein>
<keyword evidence="9" id="KW-0675">Receptor</keyword>
<keyword evidence="5" id="KW-0812">Transmembrane</keyword>
<dbReference type="Gramene" id="rna-AYBTSS11_LOCUS15631">
    <property type="protein sequence ID" value="CAJ1953072.1"/>
    <property type="gene ID" value="gene-AYBTSS11_LOCUS15631"/>
</dbReference>
<gene>
    <name evidence="11" type="ORF">AYBTSS11_LOCUS15631</name>
</gene>
<evidence type="ECO:0000256" key="1">
    <source>
        <dbReference type="ARBA" id="ARBA00004251"/>
    </source>
</evidence>
<evidence type="ECO:0000256" key="4">
    <source>
        <dbReference type="ARBA" id="ARBA00022614"/>
    </source>
</evidence>
<evidence type="ECO:0000256" key="3">
    <source>
        <dbReference type="ARBA" id="ARBA00022475"/>
    </source>
</evidence>
<evidence type="ECO:0000256" key="6">
    <source>
        <dbReference type="ARBA" id="ARBA00022737"/>
    </source>
</evidence>
<organism evidence="11 12">
    <name type="scientific">Sphenostylis stenocarpa</name>
    <dbReference type="NCBI Taxonomy" id="92480"/>
    <lineage>
        <taxon>Eukaryota</taxon>
        <taxon>Viridiplantae</taxon>
        <taxon>Streptophyta</taxon>
        <taxon>Embryophyta</taxon>
        <taxon>Tracheophyta</taxon>
        <taxon>Spermatophyta</taxon>
        <taxon>Magnoliopsida</taxon>
        <taxon>eudicotyledons</taxon>
        <taxon>Gunneridae</taxon>
        <taxon>Pentapetalae</taxon>
        <taxon>rosids</taxon>
        <taxon>fabids</taxon>
        <taxon>Fabales</taxon>
        <taxon>Fabaceae</taxon>
        <taxon>Papilionoideae</taxon>
        <taxon>50 kb inversion clade</taxon>
        <taxon>NPAAA clade</taxon>
        <taxon>indigoferoid/millettioid clade</taxon>
        <taxon>Phaseoleae</taxon>
        <taxon>Sphenostylis</taxon>
    </lineage>
</organism>
<dbReference type="PANTHER" id="PTHR27004">
    <property type="entry name" value="RECEPTOR-LIKE PROTEIN 12 ISOFORM X1"/>
    <property type="match status" value="1"/>
</dbReference>
<keyword evidence="10" id="KW-0325">Glycoprotein</keyword>
<dbReference type="Proteomes" id="UP001189624">
    <property type="component" value="Chromosome 4"/>
</dbReference>
<evidence type="ECO:0008006" key="13">
    <source>
        <dbReference type="Google" id="ProtNLM"/>
    </source>
</evidence>
<proteinExistence type="inferred from homology"/>
<dbReference type="InterPro" id="IPR001611">
    <property type="entry name" value="Leu-rich_rpt"/>
</dbReference>
<dbReference type="Gene3D" id="3.80.10.10">
    <property type="entry name" value="Ribonuclease Inhibitor"/>
    <property type="match status" value="1"/>
</dbReference>
<comment type="similarity">
    <text evidence="2">Belongs to the RLP family.</text>
</comment>
<dbReference type="GO" id="GO:0005886">
    <property type="term" value="C:plasma membrane"/>
    <property type="evidence" value="ECO:0007669"/>
    <property type="project" value="UniProtKB-SubCell"/>
</dbReference>
<keyword evidence="8" id="KW-0472">Membrane</keyword>
<dbReference type="PANTHER" id="PTHR27004:SF444">
    <property type="entry name" value="TM RESISTANCE PROTEIN, PUTATIVE-RELATED"/>
    <property type="match status" value="1"/>
</dbReference>
<dbReference type="Pfam" id="PF00560">
    <property type="entry name" value="LRR_1"/>
    <property type="match status" value="3"/>
</dbReference>
<evidence type="ECO:0000313" key="11">
    <source>
        <dbReference type="EMBL" id="CAJ1953072.1"/>
    </source>
</evidence>
<keyword evidence="3" id="KW-1003">Cell membrane</keyword>
<dbReference type="InterPro" id="IPR032675">
    <property type="entry name" value="LRR_dom_sf"/>
</dbReference>
<dbReference type="SUPFAM" id="SSF52058">
    <property type="entry name" value="L domain-like"/>
    <property type="match status" value="1"/>
</dbReference>
<keyword evidence="6" id="KW-0677">Repeat</keyword>
<evidence type="ECO:0000256" key="5">
    <source>
        <dbReference type="ARBA" id="ARBA00022692"/>
    </source>
</evidence>
<keyword evidence="7" id="KW-1133">Transmembrane helix</keyword>
<dbReference type="EMBL" id="OY731401">
    <property type="protein sequence ID" value="CAJ1953072.1"/>
    <property type="molecule type" value="Genomic_DNA"/>
</dbReference>
<dbReference type="AlphaFoldDB" id="A0AA86VPH8"/>
<keyword evidence="4" id="KW-0433">Leucine-rich repeat</keyword>
<dbReference type="PRINTS" id="PR00019">
    <property type="entry name" value="LEURICHRPT"/>
</dbReference>
<sequence>MEKNRKDFVYIDLSKNRFEGEIPNVIGELFAMRGLNLSHNRFSGHIPQSLGYLTNLESLDLSSNMLNECSKDPGQHSPPSLTFKREQGFGFGWKPVAIGYGCGIILEWEWDVVCC</sequence>
<evidence type="ECO:0000313" key="12">
    <source>
        <dbReference type="Proteomes" id="UP001189624"/>
    </source>
</evidence>
<name>A0AA86VPH8_9FABA</name>
<evidence type="ECO:0000256" key="2">
    <source>
        <dbReference type="ARBA" id="ARBA00009592"/>
    </source>
</evidence>
<evidence type="ECO:0000256" key="8">
    <source>
        <dbReference type="ARBA" id="ARBA00023136"/>
    </source>
</evidence>
<evidence type="ECO:0000256" key="7">
    <source>
        <dbReference type="ARBA" id="ARBA00022989"/>
    </source>
</evidence>